<evidence type="ECO:0000256" key="1">
    <source>
        <dbReference type="SAM" id="Phobius"/>
    </source>
</evidence>
<keyword evidence="3" id="KW-1185">Reference proteome</keyword>
<keyword evidence="1" id="KW-0472">Membrane</keyword>
<keyword evidence="1" id="KW-0812">Transmembrane</keyword>
<evidence type="ECO:0000313" key="2">
    <source>
        <dbReference type="EMBL" id="MBE1874761.1"/>
    </source>
</evidence>
<reference evidence="2 3" key="1">
    <citation type="submission" date="2020-10" db="EMBL/GenBank/DDBJ databases">
        <title>Myceligenerans pegani sp. nov., an endophytic actinomycete isolated from Peganum harmala L. in Xinjiang, China.</title>
        <authorList>
            <person name="Xin L."/>
        </authorList>
    </citation>
    <scope>NUCLEOTIDE SEQUENCE [LARGE SCALE GENOMIC DNA]</scope>
    <source>
        <strain evidence="2 3">TRM65318</strain>
    </source>
</reference>
<protein>
    <submittedName>
        <fullName evidence="2">Uncharacterized protein</fullName>
    </submittedName>
</protein>
<proteinExistence type="predicted"/>
<evidence type="ECO:0000313" key="3">
    <source>
        <dbReference type="Proteomes" id="UP000625527"/>
    </source>
</evidence>
<comment type="caution">
    <text evidence="2">The sequence shown here is derived from an EMBL/GenBank/DDBJ whole genome shotgun (WGS) entry which is preliminary data.</text>
</comment>
<dbReference type="RefSeq" id="WP_192861316.1">
    <property type="nucleotide sequence ID" value="NZ_JADAQT010000047.1"/>
</dbReference>
<feature type="transmembrane region" description="Helical" evidence="1">
    <location>
        <begin position="22"/>
        <end position="42"/>
    </location>
</feature>
<dbReference type="Proteomes" id="UP000625527">
    <property type="component" value="Unassembled WGS sequence"/>
</dbReference>
<gene>
    <name evidence="2" type="ORF">IHE71_03440</name>
</gene>
<organism evidence="2 3">
    <name type="scientific">Myceligenerans pegani</name>
    <dbReference type="NCBI Taxonomy" id="2776917"/>
    <lineage>
        <taxon>Bacteria</taxon>
        <taxon>Bacillati</taxon>
        <taxon>Actinomycetota</taxon>
        <taxon>Actinomycetes</taxon>
        <taxon>Micrococcales</taxon>
        <taxon>Promicromonosporaceae</taxon>
        <taxon>Myceligenerans</taxon>
    </lineage>
</organism>
<accession>A0ABR9MUS9</accession>
<keyword evidence="1" id="KW-1133">Transmembrane helix</keyword>
<dbReference type="EMBL" id="JADAQT010000047">
    <property type="protein sequence ID" value="MBE1874761.1"/>
    <property type="molecule type" value="Genomic_DNA"/>
</dbReference>
<name>A0ABR9MUS9_9MICO</name>
<sequence>MAGTPYLTTHGTPGFLARRSRGVAVVVASVVVLALVVTVALVRTSAVRILDDAVGVHETGDCEPALELLDGLGPVRRAAHPDVAASADREAEACELLATAEDRSRQAAADRYADYIAHPRGRWEGAPAARGDALLGQAELDLADVSGPKDMRSAFDTLTVALDEDSDAGHPDRARQIVADFVDEAYSEPCRAVDDHHWIQAGDWDHPEITEPIAEKRDARDDVLLECAREHRRADELRAAAAAYREYGRDYPRERGAEAARRGLIAVVTEIERRRAASAVKNGTYCENPRAYRGAPAYRQSGYNRMIVFGVSPKKRDFPRSWHTRNVEKAALVVCVDGPKRGAYQRTCDYESFPGSFVGSPVRFYSTQFTVTAYSLRTGKSVARFTRQLGSPCPARITWWSSSPVSTPPDTYRSRPTSAEIRGMFEGLVG</sequence>